<reference evidence="1" key="1">
    <citation type="journal article" date="2015" name="Nature">
        <title>Complex archaea that bridge the gap between prokaryotes and eukaryotes.</title>
        <authorList>
            <person name="Spang A."/>
            <person name="Saw J.H."/>
            <person name="Jorgensen S.L."/>
            <person name="Zaremba-Niedzwiedzka K."/>
            <person name="Martijn J."/>
            <person name="Lind A.E."/>
            <person name="van Eijk R."/>
            <person name="Schleper C."/>
            <person name="Guy L."/>
            <person name="Ettema T.J."/>
        </authorList>
    </citation>
    <scope>NUCLEOTIDE SEQUENCE</scope>
</reference>
<organism evidence="1">
    <name type="scientific">marine sediment metagenome</name>
    <dbReference type="NCBI Taxonomy" id="412755"/>
    <lineage>
        <taxon>unclassified sequences</taxon>
        <taxon>metagenomes</taxon>
        <taxon>ecological metagenomes</taxon>
    </lineage>
</organism>
<evidence type="ECO:0000313" key="1">
    <source>
        <dbReference type="EMBL" id="KKK89580.1"/>
    </source>
</evidence>
<sequence>MTLRERRRIQQRQLGKSACAKHPDQRLAMRHRESWCVGCDAKPVNLVRLASETERYLTGDTTQHAAMRSKLRDKYGEIIMTTEALMLRDPTSQEITQAGERFAAQLPSFDPNAWKALPDSDKVLAARLSLAGFRPDHFTV</sequence>
<name>A0A0F8ZUC9_9ZZZZ</name>
<feature type="non-terminal residue" evidence="1">
    <location>
        <position position="140"/>
    </location>
</feature>
<gene>
    <name evidence="1" type="ORF">LCGC14_2731700</name>
</gene>
<proteinExistence type="predicted"/>
<dbReference type="AlphaFoldDB" id="A0A0F8ZUC9"/>
<protein>
    <submittedName>
        <fullName evidence="1">Uncharacterized protein</fullName>
    </submittedName>
</protein>
<accession>A0A0F8ZUC9</accession>
<comment type="caution">
    <text evidence="1">The sequence shown here is derived from an EMBL/GenBank/DDBJ whole genome shotgun (WGS) entry which is preliminary data.</text>
</comment>
<dbReference type="EMBL" id="LAZR01049464">
    <property type="protein sequence ID" value="KKK89580.1"/>
    <property type="molecule type" value="Genomic_DNA"/>
</dbReference>